<protein>
    <recommendedName>
        <fullName evidence="2">DNA primase</fullName>
        <ecNumber evidence="2">2.7.7.-</ecNumber>
    </recommendedName>
</protein>
<proteinExistence type="inferred from homology"/>
<dbReference type="GO" id="GO:0003899">
    <property type="term" value="F:DNA-directed RNA polymerase activity"/>
    <property type="evidence" value="ECO:0007669"/>
    <property type="project" value="UniProtKB-ARBA"/>
</dbReference>
<accession>A0ABD2WTZ6</accession>
<comment type="caution">
    <text evidence="4">The sequence shown here is derived from an EMBL/GenBank/DDBJ whole genome shotgun (WGS) entry which is preliminary data.</text>
</comment>
<dbReference type="GO" id="GO:0000428">
    <property type="term" value="C:DNA-directed RNA polymerase complex"/>
    <property type="evidence" value="ECO:0007669"/>
    <property type="project" value="UniProtKB-KW"/>
</dbReference>
<dbReference type="SUPFAM" id="SSF56747">
    <property type="entry name" value="Prim-pol domain"/>
    <property type="match status" value="1"/>
</dbReference>
<dbReference type="GO" id="GO:0006269">
    <property type="term" value="P:DNA replication, synthesis of primer"/>
    <property type="evidence" value="ECO:0007669"/>
    <property type="project" value="UniProtKB-KW"/>
</dbReference>
<dbReference type="Pfam" id="PF01896">
    <property type="entry name" value="DNA_primase_S"/>
    <property type="match status" value="1"/>
</dbReference>
<feature type="region of interest" description="Disordered" evidence="3">
    <location>
        <begin position="396"/>
        <end position="428"/>
    </location>
</feature>
<evidence type="ECO:0000313" key="5">
    <source>
        <dbReference type="Proteomes" id="UP001627154"/>
    </source>
</evidence>
<evidence type="ECO:0000256" key="3">
    <source>
        <dbReference type="SAM" id="MobiDB-lite"/>
    </source>
</evidence>
<gene>
    <name evidence="4" type="ORF">TKK_010088</name>
</gene>
<organism evidence="4 5">
    <name type="scientific">Trichogramma kaykai</name>
    <dbReference type="NCBI Taxonomy" id="54128"/>
    <lineage>
        <taxon>Eukaryota</taxon>
        <taxon>Metazoa</taxon>
        <taxon>Ecdysozoa</taxon>
        <taxon>Arthropoda</taxon>
        <taxon>Hexapoda</taxon>
        <taxon>Insecta</taxon>
        <taxon>Pterygota</taxon>
        <taxon>Neoptera</taxon>
        <taxon>Endopterygota</taxon>
        <taxon>Hymenoptera</taxon>
        <taxon>Apocrita</taxon>
        <taxon>Proctotrupomorpha</taxon>
        <taxon>Chalcidoidea</taxon>
        <taxon>Trichogrammatidae</taxon>
        <taxon>Trichogramma</taxon>
    </lineage>
</organism>
<evidence type="ECO:0000256" key="2">
    <source>
        <dbReference type="RuleBase" id="RU003514"/>
    </source>
</evidence>
<dbReference type="PANTHER" id="PTHR10536">
    <property type="entry name" value="DNA PRIMASE SMALL SUBUNIT"/>
    <property type="match status" value="1"/>
</dbReference>
<keyword evidence="2" id="KW-0639">Primosome</keyword>
<reference evidence="4 5" key="1">
    <citation type="journal article" date="2024" name="bioRxiv">
        <title>A reference genome for Trichogramma kaykai: A tiny desert-dwelling parasitoid wasp with competing sex-ratio distorters.</title>
        <authorList>
            <person name="Culotta J."/>
            <person name="Lindsey A.R."/>
        </authorList>
    </citation>
    <scope>NUCLEOTIDE SEQUENCE [LARGE SCALE GENOMIC DNA]</scope>
    <source>
        <strain evidence="4 5">KSX58</strain>
    </source>
</reference>
<dbReference type="InterPro" id="IPR002755">
    <property type="entry name" value="DNA_primase_S"/>
</dbReference>
<keyword evidence="2" id="KW-0808">Transferase</keyword>
<dbReference type="EMBL" id="JBJJXI010000076">
    <property type="protein sequence ID" value="KAL3395936.1"/>
    <property type="molecule type" value="Genomic_DNA"/>
</dbReference>
<keyword evidence="2" id="KW-0235">DNA replication</keyword>
<dbReference type="EC" id="2.7.7.-" evidence="2"/>
<evidence type="ECO:0000313" key="4">
    <source>
        <dbReference type="EMBL" id="KAL3395936.1"/>
    </source>
</evidence>
<dbReference type="AlphaFoldDB" id="A0ABD2WTZ6"/>
<keyword evidence="2" id="KW-0240">DNA-directed RNA polymerase</keyword>
<comment type="similarity">
    <text evidence="1 2">Belongs to the eukaryotic-type primase small subunit family.</text>
</comment>
<name>A0ABD2WTZ6_9HYME</name>
<dbReference type="Gene3D" id="3.90.920.10">
    <property type="entry name" value="DNA primase, PRIM domain"/>
    <property type="match status" value="1"/>
</dbReference>
<keyword evidence="5" id="KW-1185">Reference proteome</keyword>
<dbReference type="Proteomes" id="UP001627154">
    <property type="component" value="Unassembled WGS sequence"/>
</dbReference>
<sequence>MTELTGERSLSPFLALYYSRVFPYDDFCGWLSYNRHVSFPNREFVFDCGIEGTHEHLSFSDAVALKNKLRRLRPDKIEVGAVFSAPPRHIGNLPVEKEFVLDIDLANYNHVRHCCAGNNEREVCHDCYKLLTLGMRIIDRSLRIEHGFNHILWVYHTRHMYAWVCDKKARYLPNSYRQELINRLQHSHFFRSMKAKGRSFNSGLLSESIQRALSDIRPRFQQILMQQNLFEDAPNKMSHLMCIMPNLTVGRDVHSLIRSLEGRDSCEKFTELTKMIRSKVEMGIPEWVNHSRLMDEILIWYAYPRMNQNVSISMCLPLIAPFTTKSNTGEIAIPIDIDWAKDMNPVNAPTIERVMEEVELAIRNGHEVEVDTCLKPFLKIFREFLTNLFNSNDQQEDLPNNINYQEPNVDPPSNNQPKSTDMRACHQQ</sequence>
<keyword evidence="2" id="KW-0804">Transcription</keyword>
<feature type="compositionally biased region" description="Polar residues" evidence="3">
    <location>
        <begin position="396"/>
        <end position="419"/>
    </location>
</feature>
<evidence type="ECO:0000256" key="1">
    <source>
        <dbReference type="ARBA" id="ARBA00009762"/>
    </source>
</evidence>